<dbReference type="InterPro" id="IPR014721">
    <property type="entry name" value="Ribsml_uS5_D2-typ_fold_subgr"/>
</dbReference>
<dbReference type="InterPro" id="IPR008269">
    <property type="entry name" value="Lon_proteolytic"/>
</dbReference>
<name>A0A0N0H1V6_9ACTN</name>
<evidence type="ECO:0000259" key="1">
    <source>
        <dbReference type="Pfam" id="PF05362"/>
    </source>
</evidence>
<dbReference type="SUPFAM" id="SSF54211">
    <property type="entry name" value="Ribosomal protein S5 domain 2-like"/>
    <property type="match status" value="1"/>
</dbReference>
<dbReference type="GO" id="GO:0005524">
    <property type="term" value="F:ATP binding"/>
    <property type="evidence" value="ECO:0007669"/>
    <property type="project" value="InterPro"/>
</dbReference>
<dbReference type="GO" id="GO:0030163">
    <property type="term" value="P:protein catabolic process"/>
    <property type="evidence" value="ECO:0007669"/>
    <property type="project" value="InterPro"/>
</dbReference>
<protein>
    <recommendedName>
        <fullName evidence="1">Lon proteolytic domain-containing protein</fullName>
    </recommendedName>
</protein>
<keyword evidence="3" id="KW-1185">Reference proteome</keyword>
<dbReference type="InterPro" id="IPR027065">
    <property type="entry name" value="Lon_Prtase"/>
</dbReference>
<feature type="domain" description="Lon proteolytic" evidence="1">
    <location>
        <begin position="150"/>
        <end position="233"/>
    </location>
</feature>
<dbReference type="GO" id="GO:0004252">
    <property type="term" value="F:serine-type endopeptidase activity"/>
    <property type="evidence" value="ECO:0007669"/>
    <property type="project" value="InterPro"/>
</dbReference>
<dbReference type="Pfam" id="PF05362">
    <property type="entry name" value="Lon_C"/>
    <property type="match status" value="1"/>
</dbReference>
<dbReference type="PATRIC" id="fig|66876.3.peg.2050"/>
<sequence>MSARVRALSVCTALVLALLLTAALAPLPYSVAYPGMTANVLGEDKGKPVITITGAGTRKTGGQLRMTSIVATGPDASVRLPDILNAWFRTDEAAMPREAVYPVGENTEEIAEHNAKQMKHSQDTATAAALHQLNRSPKGIKVKLSLADVGGPSAGLMFALGIVDKLAGDGKGGDLTGGRTIAGTGTITAEGKVGAVGGVALKTQAAHRDGATVFLVPRQECSDARAELPRGVRLVPVTTLGGALDALKALNSGGSVPSCPS</sequence>
<dbReference type="EMBL" id="LGKG01000068">
    <property type="protein sequence ID" value="KPC64841.1"/>
    <property type="molecule type" value="Genomic_DNA"/>
</dbReference>
<dbReference type="RefSeq" id="WP_053923225.1">
    <property type="nucleotide sequence ID" value="NZ_LGKG01000068.1"/>
</dbReference>
<organism evidence="2 3">
    <name type="scientific">Streptomyces chattanoogensis</name>
    <dbReference type="NCBI Taxonomy" id="66876"/>
    <lineage>
        <taxon>Bacteria</taxon>
        <taxon>Bacillati</taxon>
        <taxon>Actinomycetota</taxon>
        <taxon>Actinomycetes</taxon>
        <taxon>Kitasatosporales</taxon>
        <taxon>Streptomycetaceae</taxon>
        <taxon>Streptomyces</taxon>
    </lineage>
</organism>
<dbReference type="Gene3D" id="3.30.230.10">
    <property type="match status" value="1"/>
</dbReference>
<dbReference type="Proteomes" id="UP000037982">
    <property type="component" value="Unassembled WGS sequence"/>
</dbReference>
<gene>
    <name evidence="2" type="ORF">ADL29_09425</name>
</gene>
<dbReference type="PANTHER" id="PTHR10046">
    <property type="entry name" value="ATP DEPENDENT LON PROTEASE FAMILY MEMBER"/>
    <property type="match status" value="1"/>
</dbReference>
<dbReference type="AlphaFoldDB" id="A0A0N0H1V6"/>
<evidence type="ECO:0000313" key="2">
    <source>
        <dbReference type="EMBL" id="KPC64841.1"/>
    </source>
</evidence>
<dbReference type="GO" id="GO:0004176">
    <property type="term" value="F:ATP-dependent peptidase activity"/>
    <property type="evidence" value="ECO:0007669"/>
    <property type="project" value="InterPro"/>
</dbReference>
<evidence type="ECO:0000313" key="3">
    <source>
        <dbReference type="Proteomes" id="UP000037982"/>
    </source>
</evidence>
<reference evidence="3" key="1">
    <citation type="submission" date="2015-07" db="EMBL/GenBank/DDBJ databases">
        <authorList>
            <person name="Ju K.-S."/>
            <person name="Doroghazi J.R."/>
            <person name="Metcalf W.W."/>
        </authorList>
    </citation>
    <scope>NUCLEOTIDE SEQUENCE [LARGE SCALE GENOMIC DNA]</scope>
    <source>
        <strain evidence="3">NRRL ISP-5002</strain>
    </source>
</reference>
<comment type="caution">
    <text evidence="2">The sequence shown here is derived from an EMBL/GenBank/DDBJ whole genome shotgun (WGS) entry which is preliminary data.</text>
</comment>
<dbReference type="InterPro" id="IPR020568">
    <property type="entry name" value="Ribosomal_Su5_D2-typ_SF"/>
</dbReference>
<accession>A0A0N0H1V6</accession>
<dbReference type="GO" id="GO:0006508">
    <property type="term" value="P:proteolysis"/>
    <property type="evidence" value="ECO:0007669"/>
    <property type="project" value="InterPro"/>
</dbReference>
<proteinExistence type="predicted"/>